<feature type="transmembrane region" description="Helical" evidence="1">
    <location>
        <begin position="362"/>
        <end position="382"/>
    </location>
</feature>
<proteinExistence type="predicted"/>
<dbReference type="InterPro" id="IPR038731">
    <property type="entry name" value="RgtA/B/C-like"/>
</dbReference>
<feature type="domain" description="Glycosyltransferase RgtA/B/C/D-like" evidence="2">
    <location>
        <begin position="123"/>
        <end position="264"/>
    </location>
</feature>
<dbReference type="AlphaFoldDB" id="A0A5M6CGQ1"/>
<dbReference type="EMBL" id="VWSH01000003">
    <property type="protein sequence ID" value="KAA5533610.1"/>
    <property type="molecule type" value="Genomic_DNA"/>
</dbReference>
<dbReference type="RefSeq" id="WP_150033357.1">
    <property type="nucleotide sequence ID" value="NZ_VWSH01000003.1"/>
</dbReference>
<keyword evidence="1" id="KW-0812">Transmembrane</keyword>
<evidence type="ECO:0000256" key="1">
    <source>
        <dbReference type="SAM" id="Phobius"/>
    </source>
</evidence>
<accession>A0A5M6CGQ1</accession>
<protein>
    <recommendedName>
        <fullName evidence="2">Glycosyltransferase RgtA/B/C/D-like domain-containing protein</fullName>
    </recommendedName>
</protein>
<evidence type="ECO:0000313" key="4">
    <source>
        <dbReference type="Proteomes" id="UP000323632"/>
    </source>
</evidence>
<dbReference type="Proteomes" id="UP000323632">
    <property type="component" value="Unassembled WGS sequence"/>
</dbReference>
<feature type="transmembrane region" description="Helical" evidence="1">
    <location>
        <begin position="154"/>
        <end position="172"/>
    </location>
</feature>
<comment type="caution">
    <text evidence="3">The sequence shown here is derived from an EMBL/GenBank/DDBJ whole genome shotgun (WGS) entry which is preliminary data.</text>
</comment>
<sequence length="613" mass="70798">MIKKILLLLILSISLLFALNFKKPGGGSIFYGDALGYYMYLPAAFIYHNLDSITNFPEEAYIHPDIMWYANEMNGSSITPKGHVLDQYTFGVAFMEMPFFFAGHAYAKITGQQTNGFSAPYQNAIRWSSVFYTLMGLILLYKILRRYFTDNVSISAIAILFLGSNLFWFTLYQAGMSHIPLFFLFSLLLYLTVKLYEKPTVIMFLLVGLVCGLITYIRPADIVCVFIPLFYNVTDKASWKNKIGFIKEHKGKLLLAMLICFLIWVPQMVYWKIMSGSFLYDSYGGKQTFHFNKPKIWEGLFSASNGWLFYSPALLIFFAGLFFWKKYRPFSTVVFIMIPVYFYLIYSWFVPNYINGLGSRPMVDVCAVVSLPVAAFTAHIFTLKIWKRILFACTMVFCIAVNFSFCIQEHMGVSRSEYNNSVFVRQMLFRYNLRYNDLIVNDIGERQPDQPTLKPVGARIYASLNDTMKNVTKDSLGVLIYNVPVDEEITPLQMHITYHEKTMKTVHWIKGSGIFKATDPADTWTCQAFVFTVERKDETLKWKGVRINNKIGRMNINLDGSRIYEYKVNKWGEVSFYTSLPDDIEEGDEIIMKITNSGKNTMQAKNVYIQMFE</sequence>
<feature type="transmembrane region" description="Helical" evidence="1">
    <location>
        <begin position="389"/>
        <end position="405"/>
    </location>
</feature>
<feature type="transmembrane region" description="Helical" evidence="1">
    <location>
        <begin position="331"/>
        <end position="350"/>
    </location>
</feature>
<keyword evidence="1" id="KW-0472">Membrane</keyword>
<reference evidence="3 4" key="1">
    <citation type="submission" date="2019-09" db="EMBL/GenBank/DDBJ databases">
        <title>Genome sequence and assembly of Taibaiella sp.</title>
        <authorList>
            <person name="Chhetri G."/>
        </authorList>
    </citation>
    <scope>NUCLEOTIDE SEQUENCE [LARGE SCALE GENOMIC DNA]</scope>
    <source>
        <strain evidence="3 4">KVB11</strain>
    </source>
</reference>
<feature type="transmembrane region" description="Helical" evidence="1">
    <location>
        <begin position="253"/>
        <end position="273"/>
    </location>
</feature>
<keyword evidence="1" id="KW-1133">Transmembrane helix</keyword>
<feature type="transmembrane region" description="Helical" evidence="1">
    <location>
        <begin position="130"/>
        <end position="148"/>
    </location>
</feature>
<dbReference type="Pfam" id="PF13231">
    <property type="entry name" value="PMT_2"/>
    <property type="match status" value="1"/>
</dbReference>
<evidence type="ECO:0000313" key="3">
    <source>
        <dbReference type="EMBL" id="KAA5533610.1"/>
    </source>
</evidence>
<keyword evidence="4" id="KW-1185">Reference proteome</keyword>
<evidence type="ECO:0000259" key="2">
    <source>
        <dbReference type="Pfam" id="PF13231"/>
    </source>
</evidence>
<organism evidence="3 4">
    <name type="scientific">Taibaiella lutea</name>
    <dbReference type="NCBI Taxonomy" id="2608001"/>
    <lineage>
        <taxon>Bacteria</taxon>
        <taxon>Pseudomonadati</taxon>
        <taxon>Bacteroidota</taxon>
        <taxon>Chitinophagia</taxon>
        <taxon>Chitinophagales</taxon>
        <taxon>Chitinophagaceae</taxon>
        <taxon>Taibaiella</taxon>
    </lineage>
</organism>
<gene>
    <name evidence="3" type="ORF">F0919_13810</name>
</gene>
<feature type="transmembrane region" description="Helical" evidence="1">
    <location>
        <begin position="28"/>
        <end position="47"/>
    </location>
</feature>
<feature type="transmembrane region" description="Helical" evidence="1">
    <location>
        <begin position="202"/>
        <end position="232"/>
    </location>
</feature>
<name>A0A5M6CGQ1_9BACT</name>
<feature type="transmembrane region" description="Helical" evidence="1">
    <location>
        <begin position="307"/>
        <end position="324"/>
    </location>
</feature>